<feature type="transmembrane region" description="Helical" evidence="1">
    <location>
        <begin position="74"/>
        <end position="93"/>
    </location>
</feature>
<reference evidence="2 3" key="1">
    <citation type="submission" date="2024-01" db="EMBL/GenBank/DDBJ databases">
        <title>Draft genome sequence of Gordonia sp. LSe1-13.</title>
        <authorList>
            <person name="Suphannarot A."/>
            <person name="Mingma R."/>
        </authorList>
    </citation>
    <scope>NUCLEOTIDE SEQUENCE [LARGE SCALE GENOMIC DNA]</scope>
    <source>
        <strain evidence="2 3">LSe1-13</strain>
    </source>
</reference>
<keyword evidence="1" id="KW-0472">Membrane</keyword>
<evidence type="ECO:0008006" key="4">
    <source>
        <dbReference type="Google" id="ProtNLM"/>
    </source>
</evidence>
<evidence type="ECO:0000313" key="2">
    <source>
        <dbReference type="EMBL" id="MEE3853093.1"/>
    </source>
</evidence>
<proteinExistence type="predicted"/>
<feature type="transmembrane region" description="Helical" evidence="1">
    <location>
        <begin position="7"/>
        <end position="26"/>
    </location>
</feature>
<dbReference type="Proteomes" id="UP001347146">
    <property type="component" value="Unassembled WGS sequence"/>
</dbReference>
<dbReference type="PROSITE" id="PS51257">
    <property type="entry name" value="PROKAR_LIPOPROTEIN"/>
    <property type="match status" value="1"/>
</dbReference>
<feature type="transmembrane region" description="Helical" evidence="1">
    <location>
        <begin position="113"/>
        <end position="132"/>
    </location>
</feature>
<dbReference type="RefSeq" id="WP_330435919.1">
    <property type="nucleotide sequence ID" value="NZ_JAZDUF010000008.1"/>
</dbReference>
<feature type="transmembrane region" description="Helical" evidence="1">
    <location>
        <begin position="38"/>
        <end position="62"/>
    </location>
</feature>
<keyword evidence="1" id="KW-1133">Transmembrane helix</keyword>
<accession>A0ABU7MJZ8</accession>
<evidence type="ECO:0000256" key="1">
    <source>
        <dbReference type="SAM" id="Phobius"/>
    </source>
</evidence>
<keyword evidence="1" id="KW-0812">Transmembrane</keyword>
<keyword evidence="3" id="KW-1185">Reference proteome</keyword>
<sequence>MVERGIRAVLIGCGVVACGYGGWLLWDLSTADKVSVVIWLVAGLIVHDAVFAPLALGISWLLRDRLPLWWSRTLLVALGLSNVLIVLALPVILPRPPDDQIANATILNRDFGLGLTVALLVVWGLVFGVAAWTRRRADPATWADPLPDPQLFDVHRVRNPRT</sequence>
<name>A0ABU7MJZ8_9ACTN</name>
<organism evidence="2 3">
    <name type="scientific">Gordonia sesuvii</name>
    <dbReference type="NCBI Taxonomy" id="3116777"/>
    <lineage>
        <taxon>Bacteria</taxon>
        <taxon>Bacillati</taxon>
        <taxon>Actinomycetota</taxon>
        <taxon>Actinomycetes</taxon>
        <taxon>Mycobacteriales</taxon>
        <taxon>Gordoniaceae</taxon>
        <taxon>Gordonia</taxon>
    </lineage>
</organism>
<dbReference type="EMBL" id="JAZDUF010000008">
    <property type="protein sequence ID" value="MEE3853093.1"/>
    <property type="molecule type" value="Genomic_DNA"/>
</dbReference>
<evidence type="ECO:0000313" key="3">
    <source>
        <dbReference type="Proteomes" id="UP001347146"/>
    </source>
</evidence>
<protein>
    <recommendedName>
        <fullName evidence="4">Lipoprotein</fullName>
    </recommendedName>
</protein>
<gene>
    <name evidence="2" type="ORF">VZC37_22340</name>
</gene>
<comment type="caution">
    <text evidence="2">The sequence shown here is derived from an EMBL/GenBank/DDBJ whole genome shotgun (WGS) entry which is preliminary data.</text>
</comment>